<proteinExistence type="predicted"/>
<dbReference type="Proteomes" id="UP000054375">
    <property type="component" value="Unassembled WGS sequence"/>
</dbReference>
<evidence type="ECO:0000313" key="2">
    <source>
        <dbReference type="Proteomes" id="UP000054375"/>
    </source>
</evidence>
<protein>
    <submittedName>
        <fullName evidence="1">Uncharacterized protein</fullName>
    </submittedName>
</protein>
<dbReference type="EMBL" id="LMWV01000036">
    <property type="protein sequence ID" value="KUN59493.1"/>
    <property type="molecule type" value="Genomic_DNA"/>
</dbReference>
<dbReference type="RefSeq" id="WP_062245928.1">
    <property type="nucleotide sequence ID" value="NZ_JBPJFL010000003.1"/>
</dbReference>
<reference evidence="1 2" key="1">
    <citation type="submission" date="2015-10" db="EMBL/GenBank/DDBJ databases">
        <title>Draft genome sequence of Streptomyces griseorubiginosus DSM 40469, type strain for the species Streptomyces griseorubiginosus.</title>
        <authorList>
            <person name="Ruckert C."/>
            <person name="Winkler A."/>
            <person name="Kalinowski J."/>
            <person name="Kampfer P."/>
            <person name="Glaeser S."/>
        </authorList>
    </citation>
    <scope>NUCLEOTIDE SEQUENCE [LARGE SCALE GENOMIC DNA]</scope>
    <source>
        <strain evidence="1 2">DSM 40469</strain>
    </source>
</reference>
<organism evidence="1 2">
    <name type="scientific">Streptomyces griseorubiginosus</name>
    <dbReference type="NCBI Taxonomy" id="67304"/>
    <lineage>
        <taxon>Bacteria</taxon>
        <taxon>Bacillati</taxon>
        <taxon>Actinomycetota</taxon>
        <taxon>Actinomycetes</taxon>
        <taxon>Kitasatosporales</taxon>
        <taxon>Streptomycetaceae</taxon>
        <taxon>Streptomyces</taxon>
    </lineage>
</organism>
<keyword evidence="2" id="KW-1185">Reference proteome</keyword>
<sequence length="76" mass="7925">MTRFAWLVNTGSASLVDIRFARPPVATLTGAALCAVGAAVALWAGAAEATPTVPTAARAVPTMTLYILRRLCVILR</sequence>
<dbReference type="AlphaFoldDB" id="A0A101RPT6"/>
<gene>
    <name evidence="1" type="ORF">AQJ54_39265</name>
</gene>
<evidence type="ECO:0000313" key="1">
    <source>
        <dbReference type="EMBL" id="KUN59493.1"/>
    </source>
</evidence>
<name>A0A101RPT6_9ACTN</name>
<comment type="caution">
    <text evidence="1">The sequence shown here is derived from an EMBL/GenBank/DDBJ whole genome shotgun (WGS) entry which is preliminary data.</text>
</comment>
<accession>A0A101RPT6</accession>